<dbReference type="InterPro" id="IPR024964">
    <property type="entry name" value="CTLH/CRA"/>
</dbReference>
<reference evidence="2 3" key="1">
    <citation type="journal article" date="2017" name="Nat. Commun.">
        <title>Genome assembly with in vitro proximity ligation data and whole-genome triplication in lettuce.</title>
        <authorList>
            <person name="Reyes-Chin-Wo S."/>
            <person name="Wang Z."/>
            <person name="Yang X."/>
            <person name="Kozik A."/>
            <person name="Arikit S."/>
            <person name="Song C."/>
            <person name="Xia L."/>
            <person name="Froenicke L."/>
            <person name="Lavelle D.O."/>
            <person name="Truco M.J."/>
            <person name="Xia R."/>
            <person name="Zhu S."/>
            <person name="Xu C."/>
            <person name="Xu H."/>
            <person name="Xu X."/>
            <person name="Cox K."/>
            <person name="Korf I."/>
            <person name="Meyers B.C."/>
            <person name="Michelmore R.W."/>
        </authorList>
    </citation>
    <scope>NUCLEOTIDE SEQUENCE [LARGE SCALE GENOMIC DNA]</scope>
    <source>
        <strain evidence="3">cv. Salinas</strain>
        <tissue evidence="2">Seedlings</tissue>
    </source>
</reference>
<name>A0A9R1WMT5_LACSA</name>
<dbReference type="PANTHER" id="PTHR12864">
    <property type="entry name" value="RAN BINDING PROTEIN 9-RELATED"/>
    <property type="match status" value="1"/>
</dbReference>
<protein>
    <recommendedName>
        <fullName evidence="1">CRA domain-containing protein</fullName>
    </recommendedName>
</protein>
<evidence type="ECO:0000313" key="3">
    <source>
        <dbReference type="Proteomes" id="UP000235145"/>
    </source>
</evidence>
<keyword evidence="3" id="KW-1185">Reference proteome</keyword>
<evidence type="ECO:0000259" key="1">
    <source>
        <dbReference type="SMART" id="SM00757"/>
    </source>
</evidence>
<dbReference type="InterPro" id="IPR050618">
    <property type="entry name" value="Ubq-SigPath_Reg"/>
</dbReference>
<organism evidence="2 3">
    <name type="scientific">Lactuca sativa</name>
    <name type="common">Garden lettuce</name>
    <dbReference type="NCBI Taxonomy" id="4236"/>
    <lineage>
        <taxon>Eukaryota</taxon>
        <taxon>Viridiplantae</taxon>
        <taxon>Streptophyta</taxon>
        <taxon>Embryophyta</taxon>
        <taxon>Tracheophyta</taxon>
        <taxon>Spermatophyta</taxon>
        <taxon>Magnoliopsida</taxon>
        <taxon>eudicotyledons</taxon>
        <taxon>Gunneridae</taxon>
        <taxon>Pentapetalae</taxon>
        <taxon>asterids</taxon>
        <taxon>campanulids</taxon>
        <taxon>Asterales</taxon>
        <taxon>Asteraceae</taxon>
        <taxon>Cichorioideae</taxon>
        <taxon>Cichorieae</taxon>
        <taxon>Lactucinae</taxon>
        <taxon>Lactuca</taxon>
    </lineage>
</organism>
<sequence>MESGTEQDIDLATITDRMAVKKAVQSGNIEDAIEKVNYLNLEIEEAPEFAQEELAPRVEENQSFLEELERTVALLAFEDVNNSPVGDLLDISQHLKTASEVNDAILTSQSHEKECFYGLKISLMKRQLIQASQIN</sequence>
<proteinExistence type="predicted"/>
<dbReference type="InterPro" id="IPR013144">
    <property type="entry name" value="CRA_dom"/>
</dbReference>
<accession>A0A9R1WMT5</accession>
<dbReference type="Pfam" id="PF10607">
    <property type="entry name" value="CTLH"/>
    <property type="match status" value="1"/>
</dbReference>
<dbReference type="Proteomes" id="UP000235145">
    <property type="component" value="Unassembled WGS sequence"/>
</dbReference>
<evidence type="ECO:0000313" key="2">
    <source>
        <dbReference type="EMBL" id="KAJ0228316.1"/>
    </source>
</evidence>
<dbReference type="EMBL" id="NBSK02000001">
    <property type="protein sequence ID" value="KAJ0228316.1"/>
    <property type="molecule type" value="Genomic_DNA"/>
</dbReference>
<feature type="domain" description="CRA" evidence="1">
    <location>
        <begin position="41"/>
        <end position="129"/>
    </location>
</feature>
<comment type="caution">
    <text evidence="2">The sequence shown here is derived from an EMBL/GenBank/DDBJ whole genome shotgun (WGS) entry which is preliminary data.</text>
</comment>
<dbReference type="AlphaFoldDB" id="A0A9R1WMT5"/>
<dbReference type="SMART" id="SM00757">
    <property type="entry name" value="CRA"/>
    <property type="match status" value="1"/>
</dbReference>
<gene>
    <name evidence="2" type="ORF">LSAT_V11C100042060</name>
</gene>